<accession>A0A8S5VMI7</accession>
<reference evidence="1" key="1">
    <citation type="journal article" date="2021" name="Proc. Natl. Acad. Sci. U.S.A.">
        <title>A Catalog of Tens of Thousands of Viruses from Human Metagenomes Reveals Hidden Associations with Chronic Diseases.</title>
        <authorList>
            <person name="Tisza M.J."/>
            <person name="Buck C.B."/>
        </authorList>
    </citation>
    <scope>NUCLEOTIDE SEQUENCE</scope>
    <source>
        <strain evidence="1">Ctnaj7</strain>
    </source>
</reference>
<sequence length="94" mass="11186">MLITKDFEYLLEQIPIRDFIYMDSEKETLFLWDNKIHQEVVESGRIRDKVMIRIPQSVGLRLLQSKAKSINNPTFVWDNNTYILEIVENGNQEI</sequence>
<dbReference type="EMBL" id="BK035305">
    <property type="protein sequence ID" value="DAG92301.1"/>
    <property type="molecule type" value="Genomic_DNA"/>
</dbReference>
<organism evidence="1">
    <name type="scientific">Ackermannviridae sp</name>
    <dbReference type="NCBI Taxonomy" id="2831612"/>
    <lineage>
        <taxon>Viruses</taxon>
        <taxon>Duplodnaviria</taxon>
        <taxon>Heunggongvirae</taxon>
        <taxon>Uroviricota</taxon>
        <taxon>Caudoviricetes</taxon>
        <taxon>Pantevenvirales</taxon>
        <taxon>Ackermannviridae</taxon>
    </lineage>
</organism>
<evidence type="ECO:0000313" key="1">
    <source>
        <dbReference type="EMBL" id="DAG92301.1"/>
    </source>
</evidence>
<proteinExistence type="predicted"/>
<name>A0A8S5VMI7_9CAUD</name>
<protein>
    <submittedName>
        <fullName evidence="1">Uncharacterized protein</fullName>
    </submittedName>
</protein>